<dbReference type="InterPro" id="IPR056143">
    <property type="entry name" value="DUF7726"/>
</dbReference>
<protein>
    <recommendedName>
        <fullName evidence="2">DUF7726 domain-containing protein</fullName>
    </recommendedName>
</protein>
<dbReference type="PANTHER" id="PTHR42339">
    <property type="entry name" value="HISTONE H1"/>
    <property type="match status" value="1"/>
</dbReference>
<dbReference type="Proteomes" id="UP000266841">
    <property type="component" value="Unassembled WGS sequence"/>
</dbReference>
<dbReference type="PANTHER" id="PTHR42339:SF1">
    <property type="entry name" value="HISTONE H1"/>
    <property type="match status" value="1"/>
</dbReference>
<evidence type="ECO:0000256" key="1">
    <source>
        <dbReference type="SAM" id="MobiDB-lite"/>
    </source>
</evidence>
<proteinExistence type="predicted"/>
<organism evidence="3 4">
    <name type="scientific">Thalassiosira oceanica</name>
    <name type="common">Marine diatom</name>
    <dbReference type="NCBI Taxonomy" id="159749"/>
    <lineage>
        <taxon>Eukaryota</taxon>
        <taxon>Sar</taxon>
        <taxon>Stramenopiles</taxon>
        <taxon>Ochrophyta</taxon>
        <taxon>Bacillariophyta</taxon>
        <taxon>Coscinodiscophyceae</taxon>
        <taxon>Thalassiosirophycidae</taxon>
        <taxon>Thalassiosirales</taxon>
        <taxon>Thalassiosiraceae</taxon>
        <taxon>Thalassiosira</taxon>
    </lineage>
</organism>
<dbReference type="AlphaFoldDB" id="K0R2F1"/>
<name>K0R2F1_THAOC</name>
<dbReference type="eggNOG" id="ENOG502S33A">
    <property type="taxonomic scope" value="Eukaryota"/>
</dbReference>
<dbReference type="EMBL" id="AGNL01047874">
    <property type="protein sequence ID" value="EJK46245.1"/>
    <property type="molecule type" value="Genomic_DNA"/>
</dbReference>
<feature type="compositionally biased region" description="Basic and acidic residues" evidence="1">
    <location>
        <begin position="252"/>
        <end position="266"/>
    </location>
</feature>
<gene>
    <name evidence="3" type="ORF">THAOC_35097</name>
</gene>
<dbReference type="Pfam" id="PF24852">
    <property type="entry name" value="DUF7726"/>
    <property type="match status" value="1"/>
</dbReference>
<feature type="region of interest" description="Disordered" evidence="1">
    <location>
        <begin position="443"/>
        <end position="569"/>
    </location>
</feature>
<feature type="domain" description="DUF7726" evidence="2">
    <location>
        <begin position="304"/>
        <end position="372"/>
    </location>
</feature>
<evidence type="ECO:0000259" key="2">
    <source>
        <dbReference type="Pfam" id="PF24852"/>
    </source>
</evidence>
<accession>K0R2F1</accession>
<feature type="compositionally biased region" description="Basic residues" evidence="1">
    <location>
        <begin position="560"/>
        <end position="569"/>
    </location>
</feature>
<reference evidence="3 4" key="1">
    <citation type="journal article" date="2012" name="Genome Biol.">
        <title>Genome and low-iron response of an oceanic diatom adapted to chronic iron limitation.</title>
        <authorList>
            <person name="Lommer M."/>
            <person name="Specht M."/>
            <person name="Roy A.S."/>
            <person name="Kraemer L."/>
            <person name="Andreson R."/>
            <person name="Gutowska M.A."/>
            <person name="Wolf J."/>
            <person name="Bergner S.V."/>
            <person name="Schilhabel M.B."/>
            <person name="Klostermeier U.C."/>
            <person name="Beiko R.G."/>
            <person name="Rosenstiel P."/>
            <person name="Hippler M."/>
            <person name="Laroche J."/>
        </authorList>
    </citation>
    <scope>NUCLEOTIDE SEQUENCE [LARGE SCALE GENOMIC DNA]</scope>
    <source>
        <strain evidence="3 4">CCMP1005</strain>
    </source>
</reference>
<feature type="compositionally biased region" description="Polar residues" evidence="1">
    <location>
        <begin position="459"/>
        <end position="469"/>
    </location>
</feature>
<dbReference type="OrthoDB" id="78475at2759"/>
<sequence>MSTSTKKVAAAVPSTITILKPGHAWPMDIYDDDDFPNLRAEYMLMAQREKESLESLGGDYAEKLPADGRITEISGVDFTETLPPLEEEDESDEERRTKLPFRNDHLINVFFAFTYKLLCATDSGTVGGNACRQNRVIMAALNDIDGFLEREDQIHLLFGLLLAMKNHGLYETLDRGDPYLLRSIFGAMAKDFKRFNEEKYADQYGVSDDLRKMINSHCKGFQFMLKSTKKTINEYAETYTFNYIRIPRAAKSKENSANGEKRKSVDGTDSVGLKPAKKSKPPTEVELLMERINAVEGVPADPIVYDSCTELRAKIRSFLDRKGVTKKNFCAALGNINSNSLNRLLKGQGQDQKGNVAYVNSYVFFEKMRLMEDRPKSAVRLRNEDCLEPTGFDVTKSKGGGVTSELFQNFRHREDLTPIHRFCKTHGYGPQIYVVVTASTTRTDTTSTTRHAPSPVLRLQSTQTASDTGTIADPGHLSTPPTLLPPNVAAGGGEEAEPMSGTDNVPHRSPGPPGPPGSQLQLNSDDFDWLGVLDGLTSHGPDGRDRSYSIEHAQQQQQPGRRRPARRRP</sequence>
<evidence type="ECO:0000313" key="3">
    <source>
        <dbReference type="EMBL" id="EJK46245.1"/>
    </source>
</evidence>
<keyword evidence="4" id="KW-1185">Reference proteome</keyword>
<evidence type="ECO:0000313" key="4">
    <source>
        <dbReference type="Proteomes" id="UP000266841"/>
    </source>
</evidence>
<comment type="caution">
    <text evidence="3">The sequence shown here is derived from an EMBL/GenBank/DDBJ whole genome shotgun (WGS) entry which is preliminary data.</text>
</comment>
<feature type="region of interest" description="Disordered" evidence="1">
    <location>
        <begin position="252"/>
        <end position="282"/>
    </location>
</feature>